<dbReference type="Pfam" id="PF06013">
    <property type="entry name" value="WXG100"/>
    <property type="match status" value="1"/>
</dbReference>
<dbReference type="EMBL" id="LR134406">
    <property type="protein sequence ID" value="VEH71601.1"/>
    <property type="molecule type" value="Genomic_DNA"/>
</dbReference>
<evidence type="ECO:0000313" key="1">
    <source>
        <dbReference type="EMBL" id="VEH71601.1"/>
    </source>
</evidence>
<gene>
    <name evidence="1" type="ORF">NCTC12967_02927</name>
</gene>
<protein>
    <submittedName>
        <fullName evidence="1">WXG100 family type VII secretion target</fullName>
    </submittedName>
</protein>
<organism evidence="1 2">
    <name type="scientific">Arachnia propionica</name>
    <dbReference type="NCBI Taxonomy" id="1750"/>
    <lineage>
        <taxon>Bacteria</taxon>
        <taxon>Bacillati</taxon>
        <taxon>Actinomycetota</taxon>
        <taxon>Actinomycetes</taxon>
        <taxon>Propionibacteriales</taxon>
        <taxon>Propionibacteriaceae</taxon>
        <taxon>Arachnia</taxon>
    </lineage>
</organism>
<accession>A0A448N2D8</accession>
<dbReference type="InterPro" id="IPR010310">
    <property type="entry name" value="T7SS_ESAT-6-like"/>
</dbReference>
<sequence length="112" mass="11721">MQFSMTDDALPTLNKQTNESQANIGSLVLQLSDAIAPLEGKFQGDAAVKFQEFHANSVQYANDLDNAMASISEGQAGVQRSFDAGTDEMVTNAQTTAGSADYATANFHGGAA</sequence>
<keyword evidence="2" id="KW-1185">Reference proteome</keyword>
<dbReference type="RefSeq" id="WP_061787516.1">
    <property type="nucleotide sequence ID" value="NZ_CAUVFS010000025.1"/>
</dbReference>
<dbReference type="AlphaFoldDB" id="A0A448N2D8"/>
<dbReference type="InterPro" id="IPR036689">
    <property type="entry name" value="ESAT-6-like_sf"/>
</dbReference>
<dbReference type="Gene3D" id="1.10.287.1060">
    <property type="entry name" value="ESAT-6-like"/>
    <property type="match status" value="1"/>
</dbReference>
<dbReference type="SUPFAM" id="SSF140453">
    <property type="entry name" value="EsxAB dimer-like"/>
    <property type="match status" value="1"/>
</dbReference>
<proteinExistence type="predicted"/>
<evidence type="ECO:0000313" key="2">
    <source>
        <dbReference type="Proteomes" id="UP000273044"/>
    </source>
</evidence>
<name>A0A448N2D8_9ACTN</name>
<dbReference type="GeneID" id="64408333"/>
<dbReference type="Proteomes" id="UP000273044">
    <property type="component" value="Chromosome"/>
</dbReference>
<reference evidence="1 2" key="1">
    <citation type="submission" date="2018-12" db="EMBL/GenBank/DDBJ databases">
        <authorList>
            <consortium name="Pathogen Informatics"/>
        </authorList>
    </citation>
    <scope>NUCLEOTIDE SEQUENCE [LARGE SCALE GENOMIC DNA]</scope>
    <source>
        <strain evidence="1 2">NCTC12967</strain>
    </source>
</reference>